<dbReference type="GO" id="GO:0034663">
    <property type="term" value="C:endoplasmic reticulum chaperone complex"/>
    <property type="evidence" value="ECO:0000318"/>
    <property type="project" value="GO_Central"/>
</dbReference>
<keyword evidence="5" id="KW-0067">ATP-binding</keyword>
<feature type="signal peptide" evidence="8">
    <location>
        <begin position="1"/>
        <end position="15"/>
    </location>
</feature>
<dbReference type="InterPro" id="IPR013126">
    <property type="entry name" value="Hsp_70_fam"/>
</dbReference>
<dbReference type="VEuPathDB" id="TrichDB:TVAG_035940"/>
<comment type="similarity">
    <text evidence="2">Belongs to the heat shock protein 70 family.</text>
</comment>
<evidence type="ECO:0000313" key="9">
    <source>
        <dbReference type="EMBL" id="EAY22569.1"/>
    </source>
</evidence>
<dbReference type="PANTHER" id="PTHR45639">
    <property type="entry name" value="HSC70CB, ISOFORM G-RELATED"/>
    <property type="match status" value="1"/>
</dbReference>
<keyword evidence="10" id="KW-1185">Reference proteome</keyword>
<protein>
    <submittedName>
        <fullName evidence="9">DnaK protein</fullName>
    </submittedName>
</protein>
<dbReference type="FunFam" id="3.30.420.40:FF:000028">
    <property type="entry name" value="heat shock 70 kDa protein-like"/>
    <property type="match status" value="1"/>
</dbReference>
<gene>
    <name evidence="9" type="ORF">TVAG_035940</name>
</gene>
<dbReference type="STRING" id="5722.A2DAR6"/>
<proteinExistence type="inferred from homology"/>
<sequence>MFLCLLVLSSSVIYSLDFGSKFVRLAKQKPGRQVEIVTNDQSSRHTPNYLAYISDSDEPNLTGIEWVVGVDAERAIRKNPSHGVHNPFNYLNNPKDYPLKNITPTEGIAIALTTYLKSFKRKNDKIIITVPTVFSPHARRNLMNAFKLIGISTAQIINSNSALAALYAVEKLPISDNVTKTVLFIDSGAIQTELSLFKFVRTNKSVEITLQDYRFTDEIGGDYIDDILFNWTLTKLKRPALEVEYPAIRRSVIKAKERLAAGSSTVIDVTEDFGQQITLTNDDVNTMCAEMINKFEKLIENITADEVELIGGCTRLPSLSDPIKRTFGESAHRSLNSDEAVALGAVYFGGIQSGLINGAVLHFIRPSLYGMTFETGGKDIVVFSPGDLIERKIVKIRKFTDFNVTLKITRDPTKFPRIKTSLVPTKDEVYADIQLVNLSKFTRSITSQIDKSTKPFLSFMFDVSQTLDSLDYISAALTANVTVNMTIENESINQVSQTSWKLATEVTYRDSEMDFNSSKTLLDGIRGYRRSIANHRKAFNDLMNFIIDMNEKLNYNQDMIEVTTEEERQVIKELLSRERQTVDLQGQHVSAEDLEKRKNLIKETIGSTLTKFDEFSRRPRAVADLQKVIAKAEKALDTATTDNDTINEVIEYINGSKSLIDDIAQMDNKTVPTITVKKINQRRTNLAMKITNLRSPPRKPKQKYFEKDPSAYAVQLEYKKNQTSIDEHTLKDNETVTEEIDQKEDNKEL</sequence>
<keyword evidence="3 8" id="KW-0732">Signal</keyword>
<reference evidence="9" key="1">
    <citation type="submission" date="2006-10" db="EMBL/GenBank/DDBJ databases">
        <authorList>
            <person name="Amadeo P."/>
            <person name="Zhao Q."/>
            <person name="Wortman J."/>
            <person name="Fraser-Liggett C."/>
            <person name="Carlton J."/>
        </authorList>
    </citation>
    <scope>NUCLEOTIDE SEQUENCE</scope>
    <source>
        <strain evidence="9">G3</strain>
    </source>
</reference>
<dbReference type="InterPro" id="IPR018181">
    <property type="entry name" value="Heat_shock_70_CS"/>
</dbReference>
<evidence type="ECO:0000313" key="10">
    <source>
        <dbReference type="Proteomes" id="UP000001542"/>
    </source>
</evidence>
<evidence type="ECO:0000256" key="5">
    <source>
        <dbReference type="ARBA" id="ARBA00022840"/>
    </source>
</evidence>
<dbReference type="SUPFAM" id="SSF53067">
    <property type="entry name" value="Actin-like ATPase domain"/>
    <property type="match status" value="2"/>
</dbReference>
<dbReference type="GO" id="GO:0005788">
    <property type="term" value="C:endoplasmic reticulum lumen"/>
    <property type="evidence" value="ECO:0007669"/>
    <property type="project" value="UniProtKB-SubCell"/>
</dbReference>
<feature type="chain" id="PRO_5013152740" evidence="8">
    <location>
        <begin position="16"/>
        <end position="749"/>
    </location>
</feature>
<dbReference type="RefSeq" id="XP_001583555.1">
    <property type="nucleotide sequence ID" value="XM_001583505.1"/>
</dbReference>
<evidence type="ECO:0000256" key="6">
    <source>
        <dbReference type="ARBA" id="ARBA00023186"/>
    </source>
</evidence>
<comment type="subcellular location">
    <subcellularLocation>
        <location evidence="1">Endoplasmic reticulum lumen</location>
    </subcellularLocation>
</comment>
<feature type="region of interest" description="Disordered" evidence="7">
    <location>
        <begin position="725"/>
        <end position="749"/>
    </location>
</feature>
<evidence type="ECO:0000256" key="3">
    <source>
        <dbReference type="ARBA" id="ARBA00022729"/>
    </source>
</evidence>
<accession>A2DAR6</accession>
<dbReference type="Gene3D" id="3.90.640.10">
    <property type="entry name" value="Actin, Chain A, domain 4"/>
    <property type="match status" value="1"/>
</dbReference>
<name>A2DAR6_TRIV3</name>
<dbReference type="GO" id="GO:0000774">
    <property type="term" value="F:adenyl-nucleotide exchange factor activity"/>
    <property type="evidence" value="ECO:0000318"/>
    <property type="project" value="GO_Central"/>
</dbReference>
<dbReference type="VEuPathDB" id="TrichDB:TVAGG3_0812380"/>
<keyword evidence="4" id="KW-0547">Nucleotide-binding</keyword>
<dbReference type="GO" id="GO:0005524">
    <property type="term" value="F:ATP binding"/>
    <property type="evidence" value="ECO:0007669"/>
    <property type="project" value="UniProtKB-KW"/>
</dbReference>
<dbReference type="Pfam" id="PF00012">
    <property type="entry name" value="HSP70"/>
    <property type="match status" value="1"/>
</dbReference>
<feature type="compositionally biased region" description="Basic and acidic residues" evidence="7">
    <location>
        <begin position="725"/>
        <end position="734"/>
    </location>
</feature>
<evidence type="ECO:0000256" key="7">
    <source>
        <dbReference type="SAM" id="MobiDB-lite"/>
    </source>
</evidence>
<dbReference type="Proteomes" id="UP000001542">
    <property type="component" value="Unassembled WGS sequence"/>
</dbReference>
<dbReference type="PRINTS" id="PR00301">
    <property type="entry name" value="HEATSHOCK70"/>
</dbReference>
<evidence type="ECO:0000256" key="8">
    <source>
        <dbReference type="SAM" id="SignalP"/>
    </source>
</evidence>
<dbReference type="eggNOG" id="KOG0100">
    <property type="taxonomic scope" value="Eukaryota"/>
</dbReference>
<dbReference type="InParanoid" id="A2DAR6"/>
<dbReference type="SMR" id="A2DAR6"/>
<evidence type="ECO:0000256" key="2">
    <source>
        <dbReference type="ARBA" id="ARBA00007381"/>
    </source>
</evidence>
<keyword evidence="6" id="KW-0143">Chaperone</keyword>
<dbReference type="AlphaFoldDB" id="A2DAR6"/>
<evidence type="ECO:0000256" key="1">
    <source>
        <dbReference type="ARBA" id="ARBA00004319"/>
    </source>
</evidence>
<organism evidence="9 10">
    <name type="scientific">Trichomonas vaginalis (strain ATCC PRA-98 / G3)</name>
    <dbReference type="NCBI Taxonomy" id="412133"/>
    <lineage>
        <taxon>Eukaryota</taxon>
        <taxon>Metamonada</taxon>
        <taxon>Parabasalia</taxon>
        <taxon>Trichomonadida</taxon>
        <taxon>Trichomonadidae</taxon>
        <taxon>Trichomonas</taxon>
    </lineage>
</organism>
<dbReference type="OrthoDB" id="10264846at2759"/>
<dbReference type="GO" id="GO:0140662">
    <property type="term" value="F:ATP-dependent protein folding chaperone"/>
    <property type="evidence" value="ECO:0007669"/>
    <property type="project" value="InterPro"/>
</dbReference>
<reference evidence="9" key="2">
    <citation type="journal article" date="2007" name="Science">
        <title>Draft genome sequence of the sexually transmitted pathogen Trichomonas vaginalis.</title>
        <authorList>
            <person name="Carlton J.M."/>
            <person name="Hirt R.P."/>
            <person name="Silva J.C."/>
            <person name="Delcher A.L."/>
            <person name="Schatz M."/>
            <person name="Zhao Q."/>
            <person name="Wortman J.R."/>
            <person name="Bidwell S.L."/>
            <person name="Alsmark U.C.M."/>
            <person name="Besteiro S."/>
            <person name="Sicheritz-Ponten T."/>
            <person name="Noel C.J."/>
            <person name="Dacks J.B."/>
            <person name="Foster P.G."/>
            <person name="Simillion C."/>
            <person name="Van de Peer Y."/>
            <person name="Miranda-Saavedra D."/>
            <person name="Barton G.J."/>
            <person name="Westrop G.D."/>
            <person name="Mueller S."/>
            <person name="Dessi D."/>
            <person name="Fiori P.L."/>
            <person name="Ren Q."/>
            <person name="Paulsen I."/>
            <person name="Zhang H."/>
            <person name="Bastida-Corcuera F.D."/>
            <person name="Simoes-Barbosa A."/>
            <person name="Brown M.T."/>
            <person name="Hayes R.D."/>
            <person name="Mukherjee M."/>
            <person name="Okumura C.Y."/>
            <person name="Schneider R."/>
            <person name="Smith A.J."/>
            <person name="Vanacova S."/>
            <person name="Villalvazo M."/>
            <person name="Haas B.J."/>
            <person name="Pertea M."/>
            <person name="Feldblyum T.V."/>
            <person name="Utterback T.R."/>
            <person name="Shu C.L."/>
            <person name="Osoegawa K."/>
            <person name="de Jong P.J."/>
            <person name="Hrdy I."/>
            <person name="Horvathova L."/>
            <person name="Zubacova Z."/>
            <person name="Dolezal P."/>
            <person name="Malik S.B."/>
            <person name="Logsdon J.M. Jr."/>
            <person name="Henze K."/>
            <person name="Gupta A."/>
            <person name="Wang C.C."/>
            <person name="Dunne R.L."/>
            <person name="Upcroft J.A."/>
            <person name="Upcroft P."/>
            <person name="White O."/>
            <person name="Salzberg S.L."/>
            <person name="Tang P."/>
            <person name="Chiu C.-H."/>
            <person name="Lee Y.-S."/>
            <person name="Embley T.M."/>
            <person name="Coombs G.H."/>
            <person name="Mottram J.C."/>
            <person name="Tachezy J."/>
            <person name="Fraser-Liggett C.M."/>
            <person name="Johnson P.J."/>
        </authorList>
    </citation>
    <scope>NUCLEOTIDE SEQUENCE [LARGE SCALE GENOMIC DNA]</scope>
    <source>
        <strain evidence="9">G3</strain>
    </source>
</reference>
<dbReference type="InterPro" id="IPR043129">
    <property type="entry name" value="ATPase_NBD"/>
</dbReference>
<dbReference type="KEGG" id="tva:5468126"/>
<dbReference type="PROSITE" id="PS01036">
    <property type="entry name" value="HSP70_3"/>
    <property type="match status" value="1"/>
</dbReference>
<dbReference type="PANTHER" id="PTHR45639:SF3">
    <property type="entry name" value="HYPOXIA UP-REGULATED PROTEIN 1"/>
    <property type="match status" value="1"/>
</dbReference>
<dbReference type="Gene3D" id="3.30.420.40">
    <property type="match status" value="3"/>
</dbReference>
<evidence type="ECO:0000256" key="4">
    <source>
        <dbReference type="ARBA" id="ARBA00022741"/>
    </source>
</evidence>
<dbReference type="EMBL" id="DS113183">
    <property type="protein sequence ID" value="EAY22569.1"/>
    <property type="molecule type" value="Genomic_DNA"/>
</dbReference>